<keyword evidence="2" id="KW-0378">Hydrolase</keyword>
<dbReference type="PRINTS" id="PR00830">
    <property type="entry name" value="ENDOLAPTASE"/>
</dbReference>
<sequence length="586" mass="63430">MKTRELTADEIKISLSEQDISMIQPESTPNFPPESIADTAIKTAFRIRGKGMNLFVCGPSAPEREEAVLNAASSIQTGRRTELVICENPAAPFRPVIRKGGPGSVDGLKTAVLVSSAETPVIIENNPVPQKLFGRSSSEIDKVTAGSILESSGGILVINAEDLLDEEDSWKLLKRVLRSGKITIGSGSSEPRNSLLLPEIGVDIKLVILGSEGHYDHFYNTDEDFRELFGFFAELDSVADLNDSNIAALVNRCRNFSTERLGCRLTDDAALEIIKFSVASAENNTKLSTLTSETEILLIEAAEICRTGSETVQEYELNADDIKSAIKHQADRFSLLEKRIIEDIKSGEINLAVDGYETGKVNGLAIIDKGPWSFGFPGLISARIAAGENGLVNIEHEAGLSGEIHDKWVLILEGFLRSKFAADFPISIFASICFEQSYSEIDGDSASSSELYALLSAIAGVPLRQDIAVTGSLSQTGEIQAVGGLREKIEGFYKACKAINFTGNQGVIVPERNIKNISLPDEIINDIADGSFHIYPVSTVDDSMEILTGKEAGKRNSRGLFPHGSFNLLVEKNLKKLAGQAKNFGN</sequence>
<dbReference type="InterPro" id="IPR020568">
    <property type="entry name" value="Ribosomal_Su5_D2-typ_SF"/>
</dbReference>
<evidence type="ECO:0000259" key="3">
    <source>
        <dbReference type="PROSITE" id="PS51786"/>
    </source>
</evidence>
<evidence type="ECO:0000313" key="4">
    <source>
        <dbReference type="EMBL" id="MDC7226463.1"/>
    </source>
</evidence>
<dbReference type="PANTHER" id="PTHR10046">
    <property type="entry name" value="ATP DEPENDENT LON PROTEASE FAMILY MEMBER"/>
    <property type="match status" value="1"/>
</dbReference>
<name>A0AAJ1IEP6_9SPIO</name>
<dbReference type="InterPro" id="IPR046843">
    <property type="entry name" value="LonB_AAA-LID"/>
</dbReference>
<dbReference type="EMBL" id="JAQQAL010000011">
    <property type="protein sequence ID" value="MDC7226463.1"/>
    <property type="molecule type" value="Genomic_DNA"/>
</dbReference>
<dbReference type="Gene3D" id="3.30.230.10">
    <property type="match status" value="1"/>
</dbReference>
<comment type="caution">
    <text evidence="4">The sequence shown here is derived from an EMBL/GenBank/DDBJ whole genome shotgun (WGS) entry which is preliminary data.</text>
</comment>
<dbReference type="GO" id="GO:0005524">
    <property type="term" value="F:ATP binding"/>
    <property type="evidence" value="ECO:0007669"/>
    <property type="project" value="InterPro"/>
</dbReference>
<keyword evidence="2" id="KW-0720">Serine protease</keyword>
<protein>
    <recommendedName>
        <fullName evidence="2">endopeptidase La</fullName>
        <ecNumber evidence="2">3.4.21.53</ecNumber>
    </recommendedName>
</protein>
<comment type="similarity">
    <text evidence="2">Belongs to the peptidase S16 family.</text>
</comment>
<dbReference type="Proteomes" id="UP001221217">
    <property type="component" value="Unassembled WGS sequence"/>
</dbReference>
<gene>
    <name evidence="4" type="ORF">PQJ61_06835</name>
</gene>
<evidence type="ECO:0000256" key="1">
    <source>
        <dbReference type="ARBA" id="ARBA00022670"/>
    </source>
</evidence>
<dbReference type="GO" id="GO:0006508">
    <property type="term" value="P:proteolysis"/>
    <property type="evidence" value="ECO:0007669"/>
    <property type="project" value="UniProtKB-KW"/>
</dbReference>
<reference evidence="4 5" key="1">
    <citation type="submission" date="2022-12" db="EMBL/GenBank/DDBJ databases">
        <title>Metagenome assembled genome from gulf of manar.</title>
        <authorList>
            <person name="Kohli P."/>
            <person name="Pk S."/>
            <person name="Venkata Ramana C."/>
            <person name="Sasikala C."/>
        </authorList>
    </citation>
    <scope>NUCLEOTIDE SEQUENCE [LARGE SCALE GENOMIC DNA]</scope>
    <source>
        <strain evidence="4">JB008</strain>
    </source>
</reference>
<dbReference type="SUPFAM" id="SSF54211">
    <property type="entry name" value="Ribosomal protein S5 domain 2-like"/>
    <property type="match status" value="1"/>
</dbReference>
<proteinExistence type="inferred from homology"/>
<dbReference type="GO" id="GO:0004176">
    <property type="term" value="F:ATP-dependent peptidase activity"/>
    <property type="evidence" value="ECO:0007669"/>
    <property type="project" value="UniProtKB-UniRule"/>
</dbReference>
<dbReference type="InterPro" id="IPR008269">
    <property type="entry name" value="Lon_proteolytic"/>
</dbReference>
<comment type="catalytic activity">
    <reaction evidence="2">
        <text>Hydrolysis of proteins in presence of ATP.</text>
        <dbReference type="EC" id="3.4.21.53"/>
    </reaction>
</comment>
<evidence type="ECO:0000256" key="2">
    <source>
        <dbReference type="PROSITE-ProRule" id="PRU01122"/>
    </source>
</evidence>
<dbReference type="InterPro" id="IPR014721">
    <property type="entry name" value="Ribsml_uS5_D2-typ_fold_subgr"/>
</dbReference>
<dbReference type="GO" id="GO:0004252">
    <property type="term" value="F:serine-type endopeptidase activity"/>
    <property type="evidence" value="ECO:0007669"/>
    <property type="project" value="UniProtKB-UniRule"/>
</dbReference>
<keyword evidence="1 2" id="KW-0645">Protease</keyword>
<dbReference type="Gene3D" id="3.40.50.300">
    <property type="entry name" value="P-loop containing nucleotide triphosphate hydrolases"/>
    <property type="match status" value="1"/>
</dbReference>
<dbReference type="GO" id="GO:0030163">
    <property type="term" value="P:protein catabolic process"/>
    <property type="evidence" value="ECO:0007669"/>
    <property type="project" value="InterPro"/>
</dbReference>
<feature type="domain" description="Lon proteolytic" evidence="3">
    <location>
        <begin position="355"/>
        <end position="550"/>
    </location>
</feature>
<dbReference type="Pfam" id="PF05362">
    <property type="entry name" value="Lon_C"/>
    <property type="match status" value="1"/>
</dbReference>
<feature type="active site" evidence="2">
    <location>
        <position position="445"/>
    </location>
</feature>
<dbReference type="Pfam" id="PF20436">
    <property type="entry name" value="LonB_AAA-LID"/>
    <property type="match status" value="1"/>
</dbReference>
<dbReference type="AlphaFoldDB" id="A0AAJ1IEP6"/>
<dbReference type="InterPro" id="IPR027065">
    <property type="entry name" value="Lon_Prtase"/>
</dbReference>
<organism evidence="4 5">
    <name type="scientific">Candidatus Thalassospirochaeta sargassi</name>
    <dbReference type="NCBI Taxonomy" id="3119039"/>
    <lineage>
        <taxon>Bacteria</taxon>
        <taxon>Pseudomonadati</taxon>
        <taxon>Spirochaetota</taxon>
        <taxon>Spirochaetia</taxon>
        <taxon>Spirochaetales</taxon>
        <taxon>Spirochaetaceae</taxon>
        <taxon>Candidatus Thalassospirochaeta</taxon>
    </lineage>
</organism>
<accession>A0AAJ1IEP6</accession>
<feature type="active site" evidence="2">
    <location>
        <position position="488"/>
    </location>
</feature>
<evidence type="ECO:0000313" key="5">
    <source>
        <dbReference type="Proteomes" id="UP001221217"/>
    </source>
</evidence>
<dbReference type="InterPro" id="IPR027417">
    <property type="entry name" value="P-loop_NTPase"/>
</dbReference>
<dbReference type="Pfam" id="PF13654">
    <property type="entry name" value="AAA_32"/>
    <property type="match status" value="1"/>
</dbReference>
<dbReference type="InterPro" id="IPR041699">
    <property type="entry name" value="AAA_32"/>
</dbReference>
<dbReference type="EC" id="3.4.21.53" evidence="2"/>
<dbReference type="PROSITE" id="PS51786">
    <property type="entry name" value="LON_PROTEOLYTIC"/>
    <property type="match status" value="1"/>
</dbReference>